<dbReference type="Pfam" id="PF01551">
    <property type="entry name" value="Peptidase_M23"/>
    <property type="match status" value="1"/>
</dbReference>
<evidence type="ECO:0000313" key="5">
    <source>
        <dbReference type="Proteomes" id="UP000199673"/>
    </source>
</evidence>
<dbReference type="RefSeq" id="WP_091692951.1">
    <property type="nucleotide sequence ID" value="NZ_FPBF01000003.1"/>
</dbReference>
<dbReference type="PANTHER" id="PTHR21666:SF268">
    <property type="entry name" value="PEPTIDASE M23 DOMAIN-CONTAINING PROTEIN"/>
    <property type="match status" value="1"/>
</dbReference>
<name>A0A1I7BB84_9BACT</name>
<gene>
    <name evidence="4" type="ORF">SAMN04489724_2268</name>
</gene>
<dbReference type="STRING" id="305507.SAMN04489724_2268"/>
<keyword evidence="1" id="KW-0732">Signal</keyword>
<dbReference type="Pfam" id="PF08239">
    <property type="entry name" value="SH3_3"/>
    <property type="match status" value="1"/>
</dbReference>
<dbReference type="PROSITE" id="PS51257">
    <property type="entry name" value="PROKAR_LIPOPROTEIN"/>
    <property type="match status" value="1"/>
</dbReference>
<evidence type="ECO:0000259" key="2">
    <source>
        <dbReference type="Pfam" id="PF01551"/>
    </source>
</evidence>
<keyword evidence="5" id="KW-1185">Reference proteome</keyword>
<accession>A0A1I7BB84</accession>
<proteinExistence type="predicted"/>
<dbReference type="EMBL" id="FPBF01000003">
    <property type="protein sequence ID" value="SFT84459.1"/>
    <property type="molecule type" value="Genomic_DNA"/>
</dbReference>
<dbReference type="PANTHER" id="PTHR21666">
    <property type="entry name" value="PEPTIDASE-RELATED"/>
    <property type="match status" value="1"/>
</dbReference>
<dbReference type="InterPro" id="IPR016047">
    <property type="entry name" value="M23ase_b-sheet_dom"/>
</dbReference>
<evidence type="ECO:0000259" key="3">
    <source>
        <dbReference type="Pfam" id="PF08239"/>
    </source>
</evidence>
<dbReference type="CDD" id="cd12797">
    <property type="entry name" value="M23_peptidase"/>
    <property type="match status" value="1"/>
</dbReference>
<dbReference type="Gene3D" id="2.70.70.10">
    <property type="entry name" value="Glucose Permease (Domain IIA)"/>
    <property type="match status" value="1"/>
</dbReference>
<dbReference type="InterPro" id="IPR003646">
    <property type="entry name" value="SH3-like_bac-type"/>
</dbReference>
<keyword evidence="4" id="KW-0378">Hydrolase</keyword>
<evidence type="ECO:0000313" key="4">
    <source>
        <dbReference type="EMBL" id="SFT84459.1"/>
    </source>
</evidence>
<organism evidence="4 5">
    <name type="scientific">Algoriphagus locisalis</name>
    <dbReference type="NCBI Taxonomy" id="305507"/>
    <lineage>
        <taxon>Bacteria</taxon>
        <taxon>Pseudomonadati</taxon>
        <taxon>Bacteroidota</taxon>
        <taxon>Cytophagia</taxon>
        <taxon>Cytophagales</taxon>
        <taxon>Cyclobacteriaceae</taxon>
        <taxon>Algoriphagus</taxon>
    </lineage>
</organism>
<reference evidence="5" key="1">
    <citation type="submission" date="2016-10" db="EMBL/GenBank/DDBJ databases">
        <authorList>
            <person name="Varghese N."/>
            <person name="Submissions S."/>
        </authorList>
    </citation>
    <scope>NUCLEOTIDE SEQUENCE [LARGE SCALE GENOMIC DNA]</scope>
    <source>
        <strain evidence="5">DSM 23445</strain>
    </source>
</reference>
<dbReference type="AlphaFoldDB" id="A0A1I7BB84"/>
<dbReference type="Proteomes" id="UP000199673">
    <property type="component" value="Unassembled WGS sequence"/>
</dbReference>
<sequence length="433" mass="47679">MKSYPYSYFLCLAIILSVTSCNKASLGVFSSSSARKSYENSLEKSGILKSKIGMNWLSKAEEVINTASLLSPPIAINGSFKSKTIAANAWEIQLEKGASILIDIRWTASDSSRLIVDLLDAESLKELESRAIIQDSIQLEADQTGKYILRVQPEMLGEGNFQILVNAVQTYAVFPVQGKNTASIQSYWGAARDGGARSHEGVDIFAARGTPVVAPVAGLVTSVRNSGLGGKQVWLRDNKRNWRLYFAHLDSQLVGNLQRVEPGDTLGLVGNTGNARTTAPHLHFGIYENGAFDPYPVINTAHKKAEPFPAEELPLLMIVDVDQANVRAEPEIGSELLFQLKESTPIFITASTKDWYQIKTTFGEIGYVYQALLRKPETQSLPDSSVAVLPSLQNLNYSLLVDQKDFKKVADLDTYEVISDEDENIYFKRKSGT</sequence>
<protein>
    <submittedName>
        <fullName evidence="4">Murein DD-endopeptidase MepM and murein hydrolase activator NlpD, contain LysM domain</fullName>
    </submittedName>
</protein>
<dbReference type="SUPFAM" id="SSF51261">
    <property type="entry name" value="Duplicated hybrid motif"/>
    <property type="match status" value="1"/>
</dbReference>
<evidence type="ECO:0000256" key="1">
    <source>
        <dbReference type="SAM" id="SignalP"/>
    </source>
</evidence>
<feature type="domain" description="SH3b" evidence="3">
    <location>
        <begin position="323"/>
        <end position="373"/>
    </location>
</feature>
<feature type="chain" id="PRO_5011544744" evidence="1">
    <location>
        <begin position="24"/>
        <end position="433"/>
    </location>
</feature>
<dbReference type="Gene3D" id="2.30.30.40">
    <property type="entry name" value="SH3 Domains"/>
    <property type="match status" value="1"/>
</dbReference>
<dbReference type="GO" id="GO:0004222">
    <property type="term" value="F:metalloendopeptidase activity"/>
    <property type="evidence" value="ECO:0007669"/>
    <property type="project" value="TreeGrafter"/>
</dbReference>
<dbReference type="InterPro" id="IPR050570">
    <property type="entry name" value="Cell_wall_metabolism_enzyme"/>
</dbReference>
<dbReference type="InterPro" id="IPR011055">
    <property type="entry name" value="Dup_hybrid_motif"/>
</dbReference>
<dbReference type="OrthoDB" id="9810477at2"/>
<feature type="signal peptide" evidence="1">
    <location>
        <begin position="1"/>
        <end position="23"/>
    </location>
</feature>
<feature type="domain" description="M23ase beta-sheet core" evidence="2">
    <location>
        <begin position="198"/>
        <end position="290"/>
    </location>
</feature>